<dbReference type="WBParaSite" id="Hba_00375">
    <property type="protein sequence ID" value="Hba_00375"/>
    <property type="gene ID" value="Hba_00375"/>
</dbReference>
<protein>
    <submittedName>
        <fullName evidence="2">Uncharacterized protein</fullName>
    </submittedName>
</protein>
<dbReference type="AlphaFoldDB" id="A0A1I7W6X2"/>
<sequence length="93" mass="10607">MGGLQSACPTCRIASSEKPFPKNVSVITASNVQYPEFTMSEESKESLQQHFRNTLLGMMEQQNCESVYGMNFNTTQCPFTKLIKKYFILINRN</sequence>
<evidence type="ECO:0000313" key="1">
    <source>
        <dbReference type="Proteomes" id="UP000095283"/>
    </source>
</evidence>
<accession>A0A1I7W6X2</accession>
<evidence type="ECO:0000313" key="2">
    <source>
        <dbReference type="WBParaSite" id="Hba_00375"/>
    </source>
</evidence>
<reference evidence="2" key="1">
    <citation type="submission" date="2016-11" db="UniProtKB">
        <authorList>
            <consortium name="WormBaseParasite"/>
        </authorList>
    </citation>
    <scope>IDENTIFICATION</scope>
</reference>
<dbReference type="Proteomes" id="UP000095283">
    <property type="component" value="Unplaced"/>
</dbReference>
<proteinExistence type="predicted"/>
<keyword evidence="1" id="KW-1185">Reference proteome</keyword>
<organism evidence="1 2">
    <name type="scientific">Heterorhabditis bacteriophora</name>
    <name type="common">Entomopathogenic nematode worm</name>
    <dbReference type="NCBI Taxonomy" id="37862"/>
    <lineage>
        <taxon>Eukaryota</taxon>
        <taxon>Metazoa</taxon>
        <taxon>Ecdysozoa</taxon>
        <taxon>Nematoda</taxon>
        <taxon>Chromadorea</taxon>
        <taxon>Rhabditida</taxon>
        <taxon>Rhabditina</taxon>
        <taxon>Rhabditomorpha</taxon>
        <taxon>Strongyloidea</taxon>
        <taxon>Heterorhabditidae</taxon>
        <taxon>Heterorhabditis</taxon>
    </lineage>
</organism>
<name>A0A1I7W6X2_HETBA</name>